<reference evidence="7" key="2">
    <citation type="submission" date="2025-08" db="UniProtKB">
        <authorList>
            <consortium name="RefSeq"/>
        </authorList>
    </citation>
    <scope>IDENTIFICATION</scope>
    <source>
        <strain evidence="7">S238N-H82</strain>
        <tissue evidence="7">Testes</tissue>
    </source>
</reference>
<dbReference type="SMART" id="SM00005">
    <property type="entry name" value="DEATH"/>
    <property type="match status" value="2"/>
</dbReference>
<dbReference type="GeneID" id="118414573"/>
<feature type="domain" description="Death" evidence="4">
    <location>
        <begin position="558"/>
        <end position="630"/>
    </location>
</feature>
<evidence type="ECO:0000256" key="1">
    <source>
        <dbReference type="ARBA" id="ARBA00004514"/>
    </source>
</evidence>
<feature type="region of interest" description="Disordered" evidence="3">
    <location>
        <begin position="48"/>
        <end position="87"/>
    </location>
</feature>
<evidence type="ECO:0000259" key="4">
    <source>
        <dbReference type="PROSITE" id="PS50017"/>
    </source>
</evidence>
<evidence type="ECO:0000259" key="5">
    <source>
        <dbReference type="PROSITE" id="PS51830"/>
    </source>
</evidence>
<dbReference type="Pfam" id="PF23679">
    <property type="entry name" value="UPA-FIIND"/>
    <property type="match status" value="1"/>
</dbReference>
<reference evidence="6" key="1">
    <citation type="journal article" date="2020" name="Nat. Ecol. Evol.">
        <title>Deeply conserved synteny resolves early events in vertebrate evolution.</title>
        <authorList>
            <person name="Simakov O."/>
            <person name="Marletaz F."/>
            <person name="Yue J.X."/>
            <person name="O'Connell B."/>
            <person name="Jenkins J."/>
            <person name="Brandt A."/>
            <person name="Calef R."/>
            <person name="Tung C.H."/>
            <person name="Huang T.K."/>
            <person name="Schmutz J."/>
            <person name="Satoh N."/>
            <person name="Yu J.K."/>
            <person name="Putnam N.H."/>
            <person name="Green R.E."/>
            <person name="Rokhsar D.S."/>
        </authorList>
    </citation>
    <scope>NUCLEOTIDE SEQUENCE [LARGE SCALE GENOMIC DNA]</scope>
    <source>
        <strain evidence="6">S238N-H82</strain>
    </source>
</reference>
<dbReference type="PROSITE" id="PS50017">
    <property type="entry name" value="DEATH_DOMAIN"/>
    <property type="match status" value="2"/>
</dbReference>
<evidence type="ECO:0000313" key="7">
    <source>
        <dbReference type="RefSeq" id="XP_035674604.1"/>
    </source>
</evidence>
<dbReference type="CDD" id="cd01670">
    <property type="entry name" value="Death"/>
    <property type="match status" value="2"/>
</dbReference>
<dbReference type="Gene3D" id="1.10.533.10">
    <property type="entry name" value="Death Domain, Fas"/>
    <property type="match status" value="2"/>
</dbReference>
<name>A0A9J7L1R3_BRAFL</name>
<dbReference type="InterPro" id="IPR000488">
    <property type="entry name" value="Death_dom"/>
</dbReference>
<dbReference type="InterPro" id="IPR016729">
    <property type="entry name" value="FADD"/>
</dbReference>
<feature type="compositionally biased region" description="Basic and acidic residues" evidence="3">
    <location>
        <begin position="1"/>
        <end position="11"/>
    </location>
</feature>
<sequence length="630" mass="70967">MVHEEADDRFWLDPAGEPDSAHQTSVGVLVEERLTVDERIRSYNSRVNAANEQKKEDYGMIPPEPADSPGDTVGRESRDTGDTGSYGHLKEMEAQLYQISKAVGEEWTRLGQELGLEKSVLDNIIGDDNTQKALQMLKAWRTKTPYGPLHYLSQLEETLKNIGRLDLATTVQEAYKEYQNGVQLSELSPNLDEDKNWSLHLPGEGKYMCRRTGLGVVTPYPLNVTYRSANWSDYSWPLEGEEWMPVGPLFSIQCEDVEGPVDLLLPHVLADITEVTRQDLHVVHVVGNSPELLPVTKLTSSHAVTRFKKGSDFGLAGKKEKVRSVSRKGLFTAFRSLESSGISILNVYIVSNDRTVQATIEQDETKWHSSHCHTMPCHLYQGRKYYLKGVVTNGGDVSVSVKPEYLIFEDTLDNNKFYAPFRVEVSQDIWSSNTSRLHLELQEETNNDERKLISEVTLGHYTPSCTAEETDSGLSTPTELLESVKRRLLDTPSTSGGDISTGSLSRKRSTSTSSSSARMKKRKVSKPLRTDDGAGPSGMQTDSSVKDDVNDYFEDVVDAVSNKWDDLARKLGLTRNEIKVIETSERDNDHRCWEMLERWRQSKGREATREVLRQALIDIGERLTAERIYL</sequence>
<proteinExistence type="predicted"/>
<keyword evidence="6" id="KW-1185">Reference proteome</keyword>
<accession>A0A9J7L1R3</accession>
<evidence type="ECO:0000256" key="2">
    <source>
        <dbReference type="ARBA" id="ARBA00022490"/>
    </source>
</evidence>
<dbReference type="PANTHER" id="PTHR15077:SF9">
    <property type="entry name" value="C-TERMINAL OF ROC (COR) DOMAIN-CONTAINING PROTEIN"/>
    <property type="match status" value="1"/>
</dbReference>
<dbReference type="SUPFAM" id="SSF47986">
    <property type="entry name" value="DEATH domain"/>
    <property type="match status" value="2"/>
</dbReference>
<dbReference type="AlphaFoldDB" id="A0A9J7L1R3"/>
<dbReference type="GO" id="GO:0005829">
    <property type="term" value="C:cytosol"/>
    <property type="evidence" value="ECO:0007669"/>
    <property type="project" value="UniProtKB-SubCell"/>
</dbReference>
<dbReference type="FunFam" id="1.10.533.10:FF:000087">
    <property type="entry name" value="Uncharacterized protein"/>
    <property type="match status" value="1"/>
</dbReference>
<feature type="domain" description="FIIND" evidence="5">
    <location>
        <begin position="178"/>
        <end position="461"/>
    </location>
</feature>
<dbReference type="Pfam" id="PF13553">
    <property type="entry name" value="FIIND"/>
    <property type="match status" value="1"/>
</dbReference>
<feature type="compositionally biased region" description="Low complexity" evidence="3">
    <location>
        <begin position="500"/>
        <end position="517"/>
    </location>
</feature>
<dbReference type="InterPro" id="IPR025307">
    <property type="entry name" value="FIIND_dom"/>
</dbReference>
<dbReference type="Pfam" id="PF00531">
    <property type="entry name" value="Death"/>
    <property type="match status" value="2"/>
</dbReference>
<gene>
    <name evidence="7" type="primary">LOC118414573</name>
</gene>
<protein>
    <submittedName>
        <fullName evidence="7">Uncharacterized protein LOC118414573 isoform X2</fullName>
    </submittedName>
</protein>
<evidence type="ECO:0000256" key="3">
    <source>
        <dbReference type="SAM" id="MobiDB-lite"/>
    </source>
</evidence>
<comment type="subcellular location">
    <subcellularLocation>
        <location evidence="1">Cytoplasm</location>
        <location evidence="1">Cytosol</location>
    </subcellularLocation>
</comment>
<dbReference type="GO" id="GO:0007165">
    <property type="term" value="P:signal transduction"/>
    <property type="evidence" value="ECO:0007669"/>
    <property type="project" value="InterPro"/>
</dbReference>
<dbReference type="PROSITE" id="PS51830">
    <property type="entry name" value="FIIND"/>
    <property type="match status" value="1"/>
</dbReference>
<feature type="region of interest" description="Disordered" evidence="3">
    <location>
        <begin position="1"/>
        <end position="26"/>
    </location>
</feature>
<dbReference type="InterPro" id="IPR011029">
    <property type="entry name" value="DEATH-like_dom_sf"/>
</dbReference>
<feature type="region of interest" description="Disordered" evidence="3">
    <location>
        <begin position="486"/>
        <end position="546"/>
    </location>
</feature>
<dbReference type="PANTHER" id="PTHR15077">
    <property type="entry name" value="FAS-ASSOCIATING DEATH DOMAIN-CONTAINING PROTEIN FADD"/>
    <property type="match status" value="1"/>
</dbReference>
<keyword evidence="2" id="KW-0963">Cytoplasm</keyword>
<dbReference type="Proteomes" id="UP000001554">
    <property type="component" value="Chromosome 4"/>
</dbReference>
<evidence type="ECO:0000313" key="6">
    <source>
        <dbReference type="Proteomes" id="UP000001554"/>
    </source>
</evidence>
<feature type="domain" description="Death" evidence="4">
    <location>
        <begin position="92"/>
        <end position="175"/>
    </location>
</feature>
<dbReference type="RefSeq" id="XP_035674604.1">
    <property type="nucleotide sequence ID" value="XM_035818711.1"/>
</dbReference>
<organism evidence="6 7">
    <name type="scientific">Branchiostoma floridae</name>
    <name type="common">Florida lancelet</name>
    <name type="synonym">Amphioxus</name>
    <dbReference type="NCBI Taxonomy" id="7739"/>
    <lineage>
        <taxon>Eukaryota</taxon>
        <taxon>Metazoa</taxon>
        <taxon>Chordata</taxon>
        <taxon>Cephalochordata</taxon>
        <taxon>Leptocardii</taxon>
        <taxon>Amphioxiformes</taxon>
        <taxon>Branchiostomatidae</taxon>
        <taxon>Branchiostoma</taxon>
    </lineage>
</organism>